<feature type="binding site" evidence="19">
    <location>
        <position position="238"/>
    </location>
    <ligand>
        <name>Zn(2+)</name>
        <dbReference type="ChEBI" id="CHEBI:29105"/>
    </ligand>
</feature>
<evidence type="ECO:0000256" key="11">
    <source>
        <dbReference type="ARBA" id="ARBA00022679"/>
    </source>
</evidence>
<feature type="binding site" evidence="19">
    <location>
        <position position="239"/>
    </location>
    <ligand>
        <name>Zn(2+)</name>
        <dbReference type="ChEBI" id="CHEBI:29105"/>
    </ligand>
</feature>
<dbReference type="GO" id="GO:0005829">
    <property type="term" value="C:cytosol"/>
    <property type="evidence" value="ECO:0007669"/>
    <property type="project" value="TreeGrafter"/>
</dbReference>
<dbReference type="PANTHER" id="PTHR45833">
    <property type="entry name" value="METHIONINE SYNTHASE"/>
    <property type="match status" value="1"/>
</dbReference>
<evidence type="ECO:0000313" key="24">
    <source>
        <dbReference type="EMBL" id="OPX17447.1"/>
    </source>
</evidence>
<dbReference type="GO" id="GO:0008705">
    <property type="term" value="F:methionine synthase activity"/>
    <property type="evidence" value="ECO:0007669"/>
    <property type="project" value="UniProtKB-EC"/>
</dbReference>
<evidence type="ECO:0000256" key="8">
    <source>
        <dbReference type="ARBA" id="ARBA00022603"/>
    </source>
</evidence>
<keyword evidence="15" id="KW-0486">Methionine biosynthesis</keyword>
<dbReference type="Pfam" id="PF02310">
    <property type="entry name" value="B12-binding"/>
    <property type="match status" value="1"/>
</dbReference>
<dbReference type="PROSITE" id="PS51337">
    <property type="entry name" value="B12_BINDING_NTER"/>
    <property type="match status" value="1"/>
</dbReference>
<dbReference type="InterPro" id="IPR003726">
    <property type="entry name" value="HCY_dom"/>
</dbReference>
<feature type="domain" description="Hcy-binding" evidence="20">
    <location>
        <begin position="1"/>
        <end position="253"/>
    </location>
</feature>
<dbReference type="PROSITE" id="PS51332">
    <property type="entry name" value="B12_BINDING"/>
    <property type="match status" value="1"/>
</dbReference>
<keyword evidence="13 19" id="KW-0479">Metal-binding</keyword>
<dbReference type="SUPFAM" id="SSF52242">
    <property type="entry name" value="Cobalamin (vitamin B12)-binding domain"/>
    <property type="match status" value="1"/>
</dbReference>
<evidence type="ECO:0000256" key="6">
    <source>
        <dbReference type="ARBA" id="ARBA00012032"/>
    </source>
</evidence>
<dbReference type="Gene3D" id="3.40.50.280">
    <property type="entry name" value="Cobalamin-binding domain"/>
    <property type="match status" value="1"/>
</dbReference>
<dbReference type="Pfam" id="PF00809">
    <property type="entry name" value="Pterin_bind"/>
    <property type="match status" value="1"/>
</dbReference>
<dbReference type="InterPro" id="IPR036724">
    <property type="entry name" value="Cobalamin-bd_sf"/>
</dbReference>
<dbReference type="UniPathway" id="UPA00051">
    <property type="reaction ID" value="UER00081"/>
</dbReference>
<accession>A0A1V4QEN2</accession>
<dbReference type="Gene3D" id="3.20.20.20">
    <property type="entry name" value="Dihydropteroate synthase-like"/>
    <property type="match status" value="1"/>
</dbReference>
<evidence type="ECO:0000256" key="12">
    <source>
        <dbReference type="ARBA" id="ARBA00022691"/>
    </source>
</evidence>
<dbReference type="PROSITE" id="PS50970">
    <property type="entry name" value="HCY"/>
    <property type="match status" value="1"/>
</dbReference>
<evidence type="ECO:0000256" key="17">
    <source>
        <dbReference type="ARBA" id="ARBA00025552"/>
    </source>
</evidence>
<evidence type="ECO:0000256" key="7">
    <source>
        <dbReference type="ARBA" id="ARBA00013998"/>
    </source>
</evidence>
<keyword evidence="10" id="KW-0846">Cobalamin</keyword>
<dbReference type="Pfam" id="PF02574">
    <property type="entry name" value="S-methyl_trans"/>
    <property type="match status" value="1"/>
</dbReference>
<keyword evidence="11 19" id="KW-0808">Transferase</keyword>
<feature type="domain" description="B12-binding N-terminal" evidence="23">
    <location>
        <begin position="541"/>
        <end position="635"/>
    </location>
</feature>
<dbReference type="PANTHER" id="PTHR45833:SF1">
    <property type="entry name" value="METHIONINE SYNTHASE"/>
    <property type="match status" value="1"/>
</dbReference>
<proteinExistence type="inferred from homology"/>
<comment type="catalytic activity">
    <reaction evidence="1">
        <text>(6S)-5-methyl-5,6,7,8-tetrahydrofolate + L-homocysteine = (6S)-5,6,7,8-tetrahydrofolate + L-methionine</text>
        <dbReference type="Rhea" id="RHEA:11172"/>
        <dbReference type="ChEBI" id="CHEBI:18608"/>
        <dbReference type="ChEBI" id="CHEBI:57453"/>
        <dbReference type="ChEBI" id="CHEBI:57844"/>
        <dbReference type="ChEBI" id="CHEBI:58199"/>
        <dbReference type="EC" id="2.1.1.13"/>
    </reaction>
</comment>
<comment type="function">
    <text evidence="17">Catalyzes the transfer of a methyl group from methyl-cobalamin to homocysteine, yielding enzyme-bound cob(I)alamin and methionine. Subsequently, remethylates the cofactor using methyltetrahydrofolate.</text>
</comment>
<dbReference type="SUPFAM" id="SSF82282">
    <property type="entry name" value="Homocysteine S-methyltransferase"/>
    <property type="match status" value="1"/>
</dbReference>
<feature type="domain" description="Pterin-binding" evidence="21">
    <location>
        <begin position="281"/>
        <end position="523"/>
    </location>
</feature>
<evidence type="ECO:0000256" key="4">
    <source>
        <dbReference type="ARBA" id="ARBA00005178"/>
    </source>
</evidence>
<evidence type="ECO:0000256" key="10">
    <source>
        <dbReference type="ARBA" id="ARBA00022628"/>
    </source>
</evidence>
<dbReference type="SMART" id="SM01018">
    <property type="entry name" value="B12-binding_2"/>
    <property type="match status" value="1"/>
</dbReference>
<dbReference type="GO" id="GO:0046872">
    <property type="term" value="F:metal ion binding"/>
    <property type="evidence" value="ECO:0007669"/>
    <property type="project" value="UniProtKB-KW"/>
</dbReference>
<dbReference type="Gene3D" id="3.20.20.330">
    <property type="entry name" value="Homocysteine-binding-like domain"/>
    <property type="match status" value="1"/>
</dbReference>
<evidence type="ECO:0000259" key="23">
    <source>
        <dbReference type="PROSITE" id="PS51337"/>
    </source>
</evidence>
<dbReference type="EC" id="2.1.1.13" evidence="6"/>
<dbReference type="InterPro" id="IPR036589">
    <property type="entry name" value="HCY_dom_sf"/>
</dbReference>
<keyword evidence="9" id="KW-0028">Amino-acid biosynthesis</keyword>
<evidence type="ECO:0000256" key="1">
    <source>
        <dbReference type="ARBA" id="ARBA00001700"/>
    </source>
</evidence>
<keyword evidence="14 19" id="KW-0862">Zinc</keyword>
<evidence type="ECO:0000256" key="18">
    <source>
        <dbReference type="ARBA" id="ARBA00031040"/>
    </source>
</evidence>
<evidence type="ECO:0000256" key="2">
    <source>
        <dbReference type="ARBA" id="ARBA00001947"/>
    </source>
</evidence>
<dbReference type="Pfam" id="PF02607">
    <property type="entry name" value="B12-binding_2"/>
    <property type="match status" value="1"/>
</dbReference>
<dbReference type="PROSITE" id="PS50972">
    <property type="entry name" value="PTERIN_BINDING"/>
    <property type="match status" value="1"/>
</dbReference>
<sequence>MEPGESPSILNLRNPSAVYELHQRYIEAGSDAILTNTFSANPLNISNKLLKKVLQAGADLAVRAAKARVIVLGDVGPIGELIKPYGEVDFEDVLKTFKKIFYILHLSGIKRFMIETFTSIIEAKAAFLAAKNFTDDIFVSLSLQDNGRTVFGEPPESIAITFSALGARAVGINCTTPETAIEAIERMSKVTRLPLLIKPNAGKVKIDKNRIYHTYSDIQMARFFKKFVRAGANIIGGCCGTGSEYIRRIARHRVQPGPRKYQDRFYLASPHQILGVKNEDVIIVGERLNPSGRKKVKEQLLNDNYSIFGEEARLQEKAGAHCLDVNAFVIEKDELTTMKKAVFEVIKHTHLPLFIDTQNFDVAEKILSFYPGVGVYNSIPARRKELLRWLPLVKKYGFKAVISLIGKRIPRTCEERIANLKLALGVARELNFPAQDLIFDPLVFSSATEPSQVLYTLQAVEKINQLGLKTILGISNVSFGLPGRSLLNAQLVGAAIRSGTTFLILNPLSEPVMNAVASARALFRAKTSDWISQFSSRSAPSVRVESKTPVPLDLVSAIVRGNKKSGVEQAKNLLNSGIKPQQLIDDYIARALKTVGDYYETGRYFIPDLLRSASVAKAILQILKKYLPKKQKKGRIVLATVKGDIHDIGKNIAGMIFESAGYYVIDLGKDVPAEKIIRAVKKYQPDVVGLSALLTTTMPEMENVIKRLREHKLNVKVIIGGPNVSSAYAHKIGAYAAVRNVLDGLKLLKEK</sequence>
<evidence type="ECO:0000313" key="25">
    <source>
        <dbReference type="Proteomes" id="UP000191663"/>
    </source>
</evidence>
<reference evidence="25" key="1">
    <citation type="submission" date="2017-01" db="EMBL/GenBank/DDBJ databases">
        <title>Novel pathways for hydrocarbon cycling and metabolic interdependencies in hydrothermal sediment communities.</title>
        <authorList>
            <person name="Dombrowski N."/>
            <person name="Seitz K."/>
            <person name="Teske A."/>
            <person name="Baker B."/>
        </authorList>
    </citation>
    <scope>NUCLEOTIDE SEQUENCE [LARGE SCALE GENOMIC DNA]</scope>
</reference>
<evidence type="ECO:0000256" key="13">
    <source>
        <dbReference type="ARBA" id="ARBA00022723"/>
    </source>
</evidence>
<dbReference type="InterPro" id="IPR003759">
    <property type="entry name" value="Cbl-bd_cap"/>
</dbReference>
<evidence type="ECO:0000256" key="19">
    <source>
        <dbReference type="PROSITE-ProRule" id="PRU00333"/>
    </source>
</evidence>
<dbReference type="Proteomes" id="UP000191663">
    <property type="component" value="Unassembled WGS sequence"/>
</dbReference>
<protein>
    <recommendedName>
        <fullName evidence="7">Methionine synthase</fullName>
        <ecNumber evidence="6">2.1.1.13</ecNumber>
    </recommendedName>
    <alternativeName>
        <fullName evidence="18">5-methyltetrahydrofolate--homocysteine methyltransferase</fullName>
    </alternativeName>
</protein>
<evidence type="ECO:0000256" key="15">
    <source>
        <dbReference type="ARBA" id="ARBA00023167"/>
    </source>
</evidence>
<dbReference type="Gene3D" id="1.10.1240.10">
    <property type="entry name" value="Methionine synthase domain"/>
    <property type="match status" value="1"/>
</dbReference>
<dbReference type="InterPro" id="IPR036594">
    <property type="entry name" value="Meth_synthase_dom"/>
</dbReference>
<evidence type="ECO:0000256" key="5">
    <source>
        <dbReference type="ARBA" id="ARBA00010398"/>
    </source>
</evidence>
<keyword evidence="12" id="KW-0949">S-adenosyl-L-methionine</keyword>
<dbReference type="InterPro" id="IPR011005">
    <property type="entry name" value="Dihydropteroate_synth-like_sf"/>
</dbReference>
<keyword evidence="16" id="KW-0170">Cobalt</keyword>
<name>A0A1V4QEN2_UNCW3</name>
<dbReference type="GO" id="GO:0046653">
    <property type="term" value="P:tetrahydrofolate metabolic process"/>
    <property type="evidence" value="ECO:0007669"/>
    <property type="project" value="TreeGrafter"/>
</dbReference>
<evidence type="ECO:0000259" key="22">
    <source>
        <dbReference type="PROSITE" id="PS51332"/>
    </source>
</evidence>
<evidence type="ECO:0000259" key="21">
    <source>
        <dbReference type="PROSITE" id="PS50972"/>
    </source>
</evidence>
<organism evidence="24 25">
    <name type="scientific">candidate division WOR-3 bacterium 4484_100</name>
    <dbReference type="NCBI Taxonomy" id="1936077"/>
    <lineage>
        <taxon>Bacteria</taxon>
        <taxon>Bacteria division WOR-3</taxon>
    </lineage>
</organism>
<dbReference type="SUPFAM" id="SSF47644">
    <property type="entry name" value="Methionine synthase domain"/>
    <property type="match status" value="1"/>
</dbReference>
<dbReference type="EMBL" id="MUKB01000123">
    <property type="protein sequence ID" value="OPX17447.1"/>
    <property type="molecule type" value="Genomic_DNA"/>
</dbReference>
<dbReference type="GO" id="GO:0050667">
    <property type="term" value="P:homocysteine metabolic process"/>
    <property type="evidence" value="ECO:0007669"/>
    <property type="project" value="TreeGrafter"/>
</dbReference>
<evidence type="ECO:0000259" key="20">
    <source>
        <dbReference type="PROSITE" id="PS50970"/>
    </source>
</evidence>
<evidence type="ECO:0000256" key="14">
    <source>
        <dbReference type="ARBA" id="ARBA00022833"/>
    </source>
</evidence>
<dbReference type="AlphaFoldDB" id="A0A1V4QEN2"/>
<dbReference type="InterPro" id="IPR000489">
    <property type="entry name" value="Pterin-binding_dom"/>
</dbReference>
<evidence type="ECO:0000256" key="9">
    <source>
        <dbReference type="ARBA" id="ARBA00022605"/>
    </source>
</evidence>
<feature type="binding site" evidence="19">
    <location>
        <position position="174"/>
    </location>
    <ligand>
        <name>Zn(2+)</name>
        <dbReference type="ChEBI" id="CHEBI:29105"/>
    </ligand>
</feature>
<evidence type="ECO:0000256" key="3">
    <source>
        <dbReference type="ARBA" id="ARBA00001956"/>
    </source>
</evidence>
<comment type="cofactor">
    <cofactor evidence="2 19">
        <name>Zn(2+)</name>
        <dbReference type="ChEBI" id="CHEBI:29105"/>
    </cofactor>
</comment>
<evidence type="ECO:0000256" key="16">
    <source>
        <dbReference type="ARBA" id="ARBA00023285"/>
    </source>
</evidence>
<keyword evidence="8 19" id="KW-0489">Methyltransferase</keyword>
<feature type="domain" description="B12-binding" evidence="22">
    <location>
        <begin position="633"/>
        <end position="751"/>
    </location>
</feature>
<comment type="pathway">
    <text evidence="4">Amino-acid biosynthesis; L-methionine biosynthesis via de novo pathway; L-methionine from L-homocysteine (MetH route): step 1/1.</text>
</comment>
<dbReference type="SUPFAM" id="SSF51717">
    <property type="entry name" value="Dihydropteroate synthetase-like"/>
    <property type="match status" value="1"/>
</dbReference>
<comment type="similarity">
    <text evidence="5">Belongs to the vitamin-B12 dependent methionine synthase family.</text>
</comment>
<dbReference type="InterPro" id="IPR006158">
    <property type="entry name" value="Cobalamin-bd"/>
</dbReference>
<comment type="caution">
    <text evidence="24">The sequence shown here is derived from an EMBL/GenBank/DDBJ whole genome shotgun (WGS) entry which is preliminary data.</text>
</comment>
<dbReference type="InterPro" id="IPR050554">
    <property type="entry name" value="Met_Synthase/Corrinoid"/>
</dbReference>
<dbReference type="GO" id="GO:0032259">
    <property type="term" value="P:methylation"/>
    <property type="evidence" value="ECO:0007669"/>
    <property type="project" value="UniProtKB-KW"/>
</dbReference>
<comment type="cofactor">
    <cofactor evidence="3">
        <name>methylcob(III)alamin</name>
        <dbReference type="ChEBI" id="CHEBI:28115"/>
    </cofactor>
</comment>
<dbReference type="GO" id="GO:0031419">
    <property type="term" value="F:cobalamin binding"/>
    <property type="evidence" value="ECO:0007669"/>
    <property type="project" value="UniProtKB-KW"/>
</dbReference>
<gene>
    <name evidence="24" type="ORF">BXT86_06455</name>
</gene>